<evidence type="ECO:0000313" key="3">
    <source>
        <dbReference type="Proteomes" id="UP000479335"/>
    </source>
</evidence>
<protein>
    <submittedName>
        <fullName evidence="2">PEPxxWA-CTERM sorting domain-containing protein</fullName>
    </submittedName>
</protein>
<dbReference type="EMBL" id="WWCN01000003">
    <property type="protein sequence ID" value="MYM22101.1"/>
    <property type="molecule type" value="Genomic_DNA"/>
</dbReference>
<proteinExistence type="predicted"/>
<keyword evidence="3" id="KW-1185">Reference proteome</keyword>
<evidence type="ECO:0000259" key="1">
    <source>
        <dbReference type="Pfam" id="PF07589"/>
    </source>
</evidence>
<gene>
    <name evidence="2" type="ORF">GTP46_05510</name>
</gene>
<dbReference type="Proteomes" id="UP000479335">
    <property type="component" value="Unassembled WGS sequence"/>
</dbReference>
<accession>A0A6L8KCD5</accession>
<reference evidence="2 3" key="1">
    <citation type="submission" date="2019-12" db="EMBL/GenBank/DDBJ databases">
        <title>Novel species isolated from a subtropical stream in China.</title>
        <authorList>
            <person name="Lu H."/>
        </authorList>
    </citation>
    <scope>NUCLEOTIDE SEQUENCE [LARGE SCALE GENOMIC DNA]</scope>
    <source>
        <strain evidence="2 3">FT135W</strain>
    </source>
</reference>
<dbReference type="Pfam" id="PF07589">
    <property type="entry name" value="PEP-CTERM"/>
    <property type="match status" value="1"/>
</dbReference>
<dbReference type="NCBIfam" id="TIGR02595">
    <property type="entry name" value="PEP_CTERM"/>
    <property type="match status" value="1"/>
</dbReference>
<name>A0A6L8KCD5_9BURK</name>
<dbReference type="InterPro" id="IPR013424">
    <property type="entry name" value="Ice-binding_C"/>
</dbReference>
<sequence>MADVTVSGDYLKFGVGNNGSLIDFTTFTGLQYDPTGTGTFTSATDFLTPGSPFAFYSIGVGGSSATASVYGGNPFGSSTADFSLSGTTYVATSGGTYNGLKITQTITFDTTSNIIHTNVVLRNTSSATLNNLAFAVGFDPDQDSNSYGTSDTDNKILSQGVGAAVQATGLFTGYTVKLSSTGGWSGNAGVYGWNTDPYYLATAVTGNSYSDDTISLGYHFDSLAKGKEISIGYDLTVTAVPEPETYAMMLAGLGLIGAAVRRRRSA</sequence>
<dbReference type="AlphaFoldDB" id="A0A6L8KCD5"/>
<dbReference type="NCBIfam" id="NF035944">
    <property type="entry name" value="PEPxxWA-CTERM"/>
    <property type="match status" value="1"/>
</dbReference>
<organism evidence="2 3">
    <name type="scientific">Duganella flavida</name>
    <dbReference type="NCBI Taxonomy" id="2692175"/>
    <lineage>
        <taxon>Bacteria</taxon>
        <taxon>Pseudomonadati</taxon>
        <taxon>Pseudomonadota</taxon>
        <taxon>Betaproteobacteria</taxon>
        <taxon>Burkholderiales</taxon>
        <taxon>Oxalobacteraceae</taxon>
        <taxon>Telluria group</taxon>
        <taxon>Duganella</taxon>
    </lineage>
</organism>
<feature type="domain" description="Ice-binding protein C-terminal" evidence="1">
    <location>
        <begin position="239"/>
        <end position="263"/>
    </location>
</feature>
<evidence type="ECO:0000313" key="2">
    <source>
        <dbReference type="EMBL" id="MYM22101.1"/>
    </source>
</evidence>
<comment type="caution">
    <text evidence="2">The sequence shown here is derived from an EMBL/GenBank/DDBJ whole genome shotgun (WGS) entry which is preliminary data.</text>
</comment>